<feature type="domain" description="Guanylate kinase-like" evidence="12">
    <location>
        <begin position="17"/>
        <end position="196"/>
    </location>
</feature>
<dbReference type="Gene3D" id="3.30.63.10">
    <property type="entry name" value="Guanylate Kinase phosphate binding domain"/>
    <property type="match status" value="1"/>
</dbReference>
<dbReference type="PANTHER" id="PTHR23117:SF13">
    <property type="entry name" value="GUANYLATE KINASE"/>
    <property type="match status" value="1"/>
</dbReference>
<dbReference type="GO" id="GO:0004385">
    <property type="term" value="F:GMP kinase activity"/>
    <property type="evidence" value="ECO:0007669"/>
    <property type="project" value="UniProtKB-EC"/>
</dbReference>
<dbReference type="SUPFAM" id="SSF52540">
    <property type="entry name" value="P-loop containing nucleoside triphosphate hydrolases"/>
    <property type="match status" value="1"/>
</dbReference>
<evidence type="ECO:0000256" key="5">
    <source>
        <dbReference type="ARBA" id="ARBA00022679"/>
    </source>
</evidence>
<keyword evidence="14" id="KW-1185">Reference proteome</keyword>
<comment type="catalytic activity">
    <reaction evidence="10 11">
        <text>GMP + ATP = GDP + ADP</text>
        <dbReference type="Rhea" id="RHEA:20780"/>
        <dbReference type="ChEBI" id="CHEBI:30616"/>
        <dbReference type="ChEBI" id="CHEBI:58115"/>
        <dbReference type="ChEBI" id="CHEBI:58189"/>
        <dbReference type="ChEBI" id="CHEBI:456216"/>
        <dbReference type="EC" id="2.7.4.8"/>
    </reaction>
</comment>
<evidence type="ECO:0000313" key="14">
    <source>
        <dbReference type="Proteomes" id="UP001247542"/>
    </source>
</evidence>
<proteinExistence type="inferred from homology"/>
<evidence type="ECO:0000313" key="13">
    <source>
        <dbReference type="EMBL" id="MDT3767671.1"/>
    </source>
</evidence>
<dbReference type="InterPro" id="IPR027417">
    <property type="entry name" value="P-loop_NTPase"/>
</dbReference>
<dbReference type="NCBIfam" id="TIGR03263">
    <property type="entry name" value="guanyl_kin"/>
    <property type="match status" value="1"/>
</dbReference>
<dbReference type="PANTHER" id="PTHR23117">
    <property type="entry name" value="GUANYLATE KINASE-RELATED"/>
    <property type="match status" value="1"/>
</dbReference>
<evidence type="ECO:0000256" key="6">
    <source>
        <dbReference type="ARBA" id="ARBA00022741"/>
    </source>
</evidence>
<dbReference type="PROSITE" id="PS00856">
    <property type="entry name" value="GUANYLATE_KINASE_1"/>
    <property type="match status" value="1"/>
</dbReference>
<comment type="function">
    <text evidence="1 11">Essential for recycling GMP and indirectly, cGMP.</text>
</comment>
<organism evidence="13 14">
    <name type="scientific">Gleimia hominis</name>
    <dbReference type="NCBI Taxonomy" id="595468"/>
    <lineage>
        <taxon>Bacteria</taxon>
        <taxon>Bacillati</taxon>
        <taxon>Actinomycetota</taxon>
        <taxon>Actinomycetes</taxon>
        <taxon>Actinomycetales</taxon>
        <taxon>Actinomycetaceae</taxon>
        <taxon>Gleimia</taxon>
    </lineage>
</organism>
<reference evidence="13 14" key="1">
    <citation type="submission" date="2023-06" db="EMBL/GenBank/DDBJ databases">
        <title>Draft genome sequence of Gleimia hominis type strain CCUG 57540T.</title>
        <authorList>
            <person name="Salva-Serra F."/>
            <person name="Cardew S."/>
            <person name="Jensie Markopoulos S."/>
            <person name="Ohlen M."/>
            <person name="Inganas E."/>
            <person name="Svensson-Stadler L."/>
            <person name="Moore E.R.B."/>
        </authorList>
    </citation>
    <scope>NUCLEOTIDE SEQUENCE [LARGE SCALE GENOMIC DNA]</scope>
    <source>
        <strain evidence="13 14">CCUG 57540</strain>
    </source>
</reference>
<keyword evidence="8 11" id="KW-0067">ATP-binding</keyword>
<comment type="similarity">
    <text evidence="2 11">Belongs to the guanylate kinase family.</text>
</comment>
<evidence type="ECO:0000256" key="4">
    <source>
        <dbReference type="ARBA" id="ARBA00016296"/>
    </source>
</evidence>
<comment type="subcellular location">
    <subcellularLocation>
        <location evidence="11">Cytoplasm</location>
    </subcellularLocation>
</comment>
<evidence type="ECO:0000256" key="9">
    <source>
        <dbReference type="ARBA" id="ARBA00030128"/>
    </source>
</evidence>
<protein>
    <recommendedName>
        <fullName evidence="4 11">Guanylate kinase</fullName>
        <ecNumber evidence="3 11">2.7.4.8</ecNumber>
    </recommendedName>
    <alternativeName>
        <fullName evidence="9 11">GMP kinase</fullName>
    </alternativeName>
</protein>
<dbReference type="InterPro" id="IPR017665">
    <property type="entry name" value="Guanylate_kinase"/>
</dbReference>
<keyword evidence="5 11" id="KW-0808">Transferase</keyword>
<evidence type="ECO:0000256" key="7">
    <source>
        <dbReference type="ARBA" id="ARBA00022777"/>
    </source>
</evidence>
<dbReference type="InterPro" id="IPR008145">
    <property type="entry name" value="GK/Ca_channel_bsu"/>
</dbReference>
<evidence type="ECO:0000256" key="8">
    <source>
        <dbReference type="ARBA" id="ARBA00022840"/>
    </source>
</evidence>
<evidence type="ECO:0000256" key="2">
    <source>
        <dbReference type="ARBA" id="ARBA00005790"/>
    </source>
</evidence>
<keyword evidence="11" id="KW-0963">Cytoplasm</keyword>
<evidence type="ECO:0000256" key="3">
    <source>
        <dbReference type="ARBA" id="ARBA00012961"/>
    </source>
</evidence>
<feature type="binding site" evidence="11">
    <location>
        <begin position="24"/>
        <end position="31"/>
    </location>
    <ligand>
        <name>ATP</name>
        <dbReference type="ChEBI" id="CHEBI:30616"/>
    </ligand>
</feature>
<comment type="caution">
    <text evidence="13">The sequence shown here is derived from an EMBL/GenBank/DDBJ whole genome shotgun (WGS) entry which is preliminary data.</text>
</comment>
<dbReference type="Pfam" id="PF00625">
    <property type="entry name" value="Guanylate_kin"/>
    <property type="match status" value="1"/>
</dbReference>
<keyword evidence="7 11" id="KW-0418">Kinase</keyword>
<keyword evidence="6 11" id="KW-0547">Nucleotide-binding</keyword>
<evidence type="ECO:0000256" key="1">
    <source>
        <dbReference type="ARBA" id="ARBA00003531"/>
    </source>
</evidence>
<dbReference type="HAMAP" id="MF_00328">
    <property type="entry name" value="Guanylate_kinase"/>
    <property type="match status" value="1"/>
</dbReference>
<evidence type="ECO:0000259" key="12">
    <source>
        <dbReference type="PROSITE" id="PS50052"/>
    </source>
</evidence>
<sequence length="198" mass="22195">MADASTQNTTERDGNRPALTVVAGPTAVGKGTVVKYLVEHYPQVYLSISATTRSPRVGEVDGRSYHFITRDDFDRRIERGDFLEWATVHRKHKYGTLRGPIEQALRQGRPALLEIDLEGARQVRTQMPGAQFVFIAPPSWDELVARLRGRGSESEEQMRTRLETARIEMAAKDEFDHVLVNDEVEDTAQALASVMGLT</sequence>
<dbReference type="Gene3D" id="3.40.50.300">
    <property type="entry name" value="P-loop containing nucleotide triphosphate hydrolases"/>
    <property type="match status" value="1"/>
</dbReference>
<dbReference type="Proteomes" id="UP001247542">
    <property type="component" value="Unassembled WGS sequence"/>
</dbReference>
<dbReference type="EMBL" id="JASXSX010000001">
    <property type="protein sequence ID" value="MDT3767671.1"/>
    <property type="molecule type" value="Genomic_DNA"/>
</dbReference>
<dbReference type="SMART" id="SM00072">
    <property type="entry name" value="GuKc"/>
    <property type="match status" value="1"/>
</dbReference>
<evidence type="ECO:0000256" key="11">
    <source>
        <dbReference type="HAMAP-Rule" id="MF_00328"/>
    </source>
</evidence>
<dbReference type="PROSITE" id="PS50052">
    <property type="entry name" value="GUANYLATE_KINASE_2"/>
    <property type="match status" value="1"/>
</dbReference>
<dbReference type="InterPro" id="IPR008144">
    <property type="entry name" value="Guanylate_kin-like_dom"/>
</dbReference>
<gene>
    <name evidence="11 13" type="primary">gmk</name>
    <name evidence="13" type="ORF">QS713_06290</name>
</gene>
<name>A0ABU3IBE6_9ACTO</name>
<evidence type="ECO:0000256" key="10">
    <source>
        <dbReference type="ARBA" id="ARBA00048594"/>
    </source>
</evidence>
<dbReference type="CDD" id="cd00071">
    <property type="entry name" value="GMPK"/>
    <property type="match status" value="1"/>
</dbReference>
<dbReference type="EC" id="2.7.4.8" evidence="3 11"/>
<accession>A0ABU3IBE6</accession>
<dbReference type="InterPro" id="IPR020590">
    <property type="entry name" value="Guanylate_kinase_CS"/>
</dbReference>
<dbReference type="RefSeq" id="WP_313273441.1">
    <property type="nucleotide sequence ID" value="NZ_JASXSX010000001.1"/>
</dbReference>